<keyword evidence="9 14" id="KW-0472">Membrane</keyword>
<dbReference type="GO" id="GO:0046677">
    <property type="term" value="P:response to antibiotic"/>
    <property type="evidence" value="ECO:0007669"/>
    <property type="project" value="UniProtKB-UniRule"/>
</dbReference>
<dbReference type="eggNOG" id="COG1968">
    <property type="taxonomic scope" value="Bacteria"/>
</dbReference>
<keyword evidence="14" id="KW-0961">Cell wall biogenesis/degradation</keyword>
<keyword evidence="5 14" id="KW-1003">Cell membrane</keyword>
<keyword evidence="15" id="KW-0808">Transferase</keyword>
<feature type="transmembrane region" description="Helical" evidence="14">
    <location>
        <begin position="136"/>
        <end position="154"/>
    </location>
</feature>
<keyword evidence="16" id="KW-1185">Reference proteome</keyword>
<gene>
    <name evidence="14" type="primary">uppP</name>
    <name evidence="15" type="ORF">PPSIR1_22926</name>
</gene>
<keyword evidence="15" id="KW-0418">Kinase</keyword>
<comment type="miscellaneous">
    <text evidence="14">Bacitracin is thought to be involved in the inhibition of peptidoglycan synthesis by sequestering undecaprenyl diphosphate, thereby reducing the pool of lipid carrier available.</text>
</comment>
<evidence type="ECO:0000313" key="16">
    <source>
        <dbReference type="Proteomes" id="UP000005801"/>
    </source>
</evidence>
<name>A6G2K8_9BACT</name>
<dbReference type="GO" id="GO:0005886">
    <property type="term" value="C:plasma membrane"/>
    <property type="evidence" value="ECO:0007669"/>
    <property type="project" value="UniProtKB-SubCell"/>
</dbReference>
<evidence type="ECO:0000256" key="12">
    <source>
        <dbReference type="ARBA" id="ARBA00032932"/>
    </source>
</evidence>
<feature type="transmembrane region" description="Helical" evidence="14">
    <location>
        <begin position="103"/>
        <end position="124"/>
    </location>
</feature>
<evidence type="ECO:0000256" key="10">
    <source>
        <dbReference type="ARBA" id="ARBA00023251"/>
    </source>
</evidence>
<evidence type="ECO:0000256" key="7">
    <source>
        <dbReference type="ARBA" id="ARBA00022801"/>
    </source>
</evidence>
<feature type="transmembrane region" description="Helical" evidence="14">
    <location>
        <begin position="12"/>
        <end position="34"/>
    </location>
</feature>
<sequence length="291" mass="30161">MRAPHPFVYKRAMMALAQPGAGLGYGLAAFLGALQGVAEFLPISSSGHLSLVEAWLGVDAEAAGHTFNIVVHAGTLLAVLTVYRRELLDLARGLVDPEAVPWARSLLATMVVGSLPLALVLIPAVEELIVRMEGEVRWIGGALLLTAALLGFTHRRTEQVPVDEPTQPPSLGRALLIGFAQLLAVAPGVSRSGSTIAAALALGMGRARAARFSFMLSIPAVAAATAKEALGLLTSDAPPSFEPGPFALGFALSFLVGLASLSLLLKLIERVGLLPFVPYLALIGGIAIALG</sequence>
<dbReference type="AlphaFoldDB" id="A6G2K8"/>
<reference evidence="15 16" key="1">
    <citation type="submission" date="2007-06" db="EMBL/GenBank/DDBJ databases">
        <authorList>
            <person name="Shimkets L."/>
            <person name="Ferriera S."/>
            <person name="Johnson J."/>
            <person name="Kravitz S."/>
            <person name="Beeson K."/>
            <person name="Sutton G."/>
            <person name="Rogers Y.-H."/>
            <person name="Friedman R."/>
            <person name="Frazier M."/>
            <person name="Venter J.C."/>
        </authorList>
    </citation>
    <scope>NUCLEOTIDE SEQUENCE [LARGE SCALE GENOMIC DNA]</scope>
    <source>
        <strain evidence="15 16">SIR-1</strain>
    </source>
</reference>
<comment type="caution">
    <text evidence="15">The sequence shown here is derived from an EMBL/GenBank/DDBJ whole genome shotgun (WGS) entry which is preliminary data.</text>
</comment>
<dbReference type="GO" id="GO:0016301">
    <property type="term" value="F:kinase activity"/>
    <property type="evidence" value="ECO:0007669"/>
    <property type="project" value="UniProtKB-KW"/>
</dbReference>
<keyword evidence="14" id="KW-0133">Cell shape</keyword>
<evidence type="ECO:0000256" key="9">
    <source>
        <dbReference type="ARBA" id="ARBA00023136"/>
    </source>
</evidence>
<dbReference type="GO" id="GO:0071555">
    <property type="term" value="P:cell wall organization"/>
    <property type="evidence" value="ECO:0007669"/>
    <property type="project" value="UniProtKB-KW"/>
</dbReference>
<dbReference type="HAMAP" id="MF_01006">
    <property type="entry name" value="Undec_diphosphatase"/>
    <property type="match status" value="1"/>
</dbReference>
<keyword evidence="7 14" id="KW-0378">Hydrolase</keyword>
<feature type="transmembrane region" description="Helical" evidence="14">
    <location>
        <begin position="246"/>
        <end position="265"/>
    </location>
</feature>
<keyword evidence="6 14" id="KW-0812">Transmembrane</keyword>
<evidence type="ECO:0000256" key="1">
    <source>
        <dbReference type="ARBA" id="ARBA00004651"/>
    </source>
</evidence>
<evidence type="ECO:0000256" key="6">
    <source>
        <dbReference type="ARBA" id="ARBA00022692"/>
    </source>
</evidence>
<comment type="similarity">
    <text evidence="2 14">Belongs to the UppP family.</text>
</comment>
<dbReference type="Proteomes" id="UP000005801">
    <property type="component" value="Unassembled WGS sequence"/>
</dbReference>
<feature type="transmembrane region" description="Helical" evidence="14">
    <location>
        <begin position="65"/>
        <end position="83"/>
    </location>
</feature>
<keyword evidence="8 14" id="KW-1133">Transmembrane helix</keyword>
<evidence type="ECO:0000256" key="13">
    <source>
        <dbReference type="ARBA" id="ARBA00047594"/>
    </source>
</evidence>
<comment type="catalytic activity">
    <reaction evidence="13 14">
        <text>di-trans,octa-cis-undecaprenyl diphosphate + H2O = di-trans,octa-cis-undecaprenyl phosphate + phosphate + H(+)</text>
        <dbReference type="Rhea" id="RHEA:28094"/>
        <dbReference type="ChEBI" id="CHEBI:15377"/>
        <dbReference type="ChEBI" id="CHEBI:15378"/>
        <dbReference type="ChEBI" id="CHEBI:43474"/>
        <dbReference type="ChEBI" id="CHEBI:58405"/>
        <dbReference type="ChEBI" id="CHEBI:60392"/>
        <dbReference type="EC" id="3.6.1.27"/>
    </reaction>
</comment>
<evidence type="ECO:0000256" key="4">
    <source>
        <dbReference type="ARBA" id="ARBA00021581"/>
    </source>
</evidence>
<evidence type="ECO:0000256" key="5">
    <source>
        <dbReference type="ARBA" id="ARBA00022475"/>
    </source>
</evidence>
<comment type="subcellular location">
    <subcellularLocation>
        <location evidence="1 14">Cell membrane</location>
        <topology evidence="1 14">Multi-pass membrane protein</topology>
    </subcellularLocation>
</comment>
<evidence type="ECO:0000256" key="14">
    <source>
        <dbReference type="HAMAP-Rule" id="MF_01006"/>
    </source>
</evidence>
<evidence type="ECO:0000256" key="2">
    <source>
        <dbReference type="ARBA" id="ARBA00010621"/>
    </source>
</evidence>
<dbReference type="GO" id="GO:0050380">
    <property type="term" value="F:undecaprenyl-diphosphatase activity"/>
    <property type="evidence" value="ECO:0007669"/>
    <property type="project" value="UniProtKB-UniRule"/>
</dbReference>
<dbReference type="EMBL" id="ABCS01000015">
    <property type="protein sequence ID" value="EDM79945.1"/>
    <property type="molecule type" value="Genomic_DNA"/>
</dbReference>
<dbReference type="GO" id="GO:0009252">
    <property type="term" value="P:peptidoglycan biosynthetic process"/>
    <property type="evidence" value="ECO:0007669"/>
    <property type="project" value="UniProtKB-KW"/>
</dbReference>
<dbReference type="PANTHER" id="PTHR30622">
    <property type="entry name" value="UNDECAPRENYL-DIPHOSPHATASE"/>
    <property type="match status" value="1"/>
</dbReference>
<evidence type="ECO:0000313" key="15">
    <source>
        <dbReference type="EMBL" id="EDM79945.1"/>
    </source>
</evidence>
<dbReference type="EC" id="3.6.1.27" evidence="3 14"/>
<dbReference type="InterPro" id="IPR003824">
    <property type="entry name" value="UppP"/>
</dbReference>
<dbReference type="PANTHER" id="PTHR30622:SF2">
    <property type="entry name" value="UNDECAPRENYL-DIPHOSPHATASE"/>
    <property type="match status" value="1"/>
</dbReference>
<evidence type="ECO:0000256" key="11">
    <source>
        <dbReference type="ARBA" id="ARBA00032707"/>
    </source>
</evidence>
<comment type="function">
    <text evidence="14">Catalyzes the dephosphorylation of undecaprenyl diphosphate (UPP). Confers resistance to bacitracin.</text>
</comment>
<dbReference type="Pfam" id="PF02673">
    <property type="entry name" value="BacA"/>
    <property type="match status" value="1"/>
</dbReference>
<organism evidence="15 16">
    <name type="scientific">Plesiocystis pacifica SIR-1</name>
    <dbReference type="NCBI Taxonomy" id="391625"/>
    <lineage>
        <taxon>Bacteria</taxon>
        <taxon>Pseudomonadati</taxon>
        <taxon>Myxococcota</taxon>
        <taxon>Polyangia</taxon>
        <taxon>Nannocystales</taxon>
        <taxon>Nannocystaceae</taxon>
        <taxon>Plesiocystis</taxon>
    </lineage>
</organism>
<feature type="transmembrane region" description="Helical" evidence="14">
    <location>
        <begin position="209"/>
        <end position="226"/>
    </location>
</feature>
<keyword evidence="10 14" id="KW-0046">Antibiotic resistance</keyword>
<evidence type="ECO:0000256" key="8">
    <source>
        <dbReference type="ARBA" id="ARBA00022989"/>
    </source>
</evidence>
<feature type="transmembrane region" description="Helical" evidence="14">
    <location>
        <begin position="272"/>
        <end position="290"/>
    </location>
</feature>
<evidence type="ECO:0000256" key="3">
    <source>
        <dbReference type="ARBA" id="ARBA00012374"/>
    </source>
</evidence>
<accession>A6G2K8</accession>
<keyword evidence="14" id="KW-0573">Peptidoglycan synthesis</keyword>
<proteinExistence type="inferred from homology"/>
<protein>
    <recommendedName>
        <fullName evidence="4 14">Undecaprenyl-diphosphatase</fullName>
        <ecNumber evidence="3 14">3.6.1.27</ecNumber>
    </recommendedName>
    <alternativeName>
        <fullName evidence="12 14">Bacitracin resistance protein</fullName>
    </alternativeName>
    <alternativeName>
        <fullName evidence="11 14">Undecaprenyl pyrophosphate phosphatase</fullName>
    </alternativeName>
</protein>
<dbReference type="GO" id="GO:0008360">
    <property type="term" value="P:regulation of cell shape"/>
    <property type="evidence" value="ECO:0007669"/>
    <property type="project" value="UniProtKB-KW"/>
</dbReference>
<dbReference type="STRING" id="391625.PPSIR1_22926"/>